<feature type="domain" description="HipA-like C-terminal" evidence="4">
    <location>
        <begin position="151"/>
        <end position="387"/>
    </location>
</feature>
<proteinExistence type="inferred from homology"/>
<dbReference type="PANTHER" id="PTHR37419:SF1">
    <property type="entry name" value="SERINE_THREONINE-PROTEIN KINASE TOXIN HIPA"/>
    <property type="match status" value="1"/>
</dbReference>
<evidence type="ECO:0000313" key="7">
    <source>
        <dbReference type="EMBL" id="UQB04823.1"/>
    </source>
</evidence>
<dbReference type="EMBL" id="QWED01000019">
    <property type="protein sequence ID" value="RIJ18610.1"/>
    <property type="molecule type" value="Genomic_DNA"/>
</dbReference>
<protein>
    <submittedName>
        <fullName evidence="7">HipA domain-containing protein</fullName>
    </submittedName>
    <submittedName>
        <fullName evidence="6">Type II toxin-antitoxin system HipA family toxin</fullName>
    </submittedName>
</protein>
<dbReference type="NCBIfam" id="TIGR03071">
    <property type="entry name" value="couple_hipA"/>
    <property type="match status" value="1"/>
</dbReference>
<evidence type="ECO:0000256" key="2">
    <source>
        <dbReference type="ARBA" id="ARBA00022679"/>
    </source>
</evidence>
<keyword evidence="2" id="KW-0808">Transferase</keyword>
<name>A0A399QI76_9MICO</name>
<dbReference type="Pfam" id="PF13657">
    <property type="entry name" value="Couple_hipA"/>
    <property type="match status" value="1"/>
</dbReference>
<evidence type="ECO:0000256" key="1">
    <source>
        <dbReference type="ARBA" id="ARBA00010164"/>
    </source>
</evidence>
<evidence type="ECO:0000313" key="8">
    <source>
        <dbReference type="Proteomes" id="UP000265361"/>
    </source>
</evidence>
<dbReference type="GO" id="GO:0004674">
    <property type="term" value="F:protein serine/threonine kinase activity"/>
    <property type="evidence" value="ECO:0007669"/>
    <property type="project" value="TreeGrafter"/>
</dbReference>
<evidence type="ECO:0000259" key="5">
    <source>
        <dbReference type="Pfam" id="PF13657"/>
    </source>
</evidence>
<keyword evidence="9" id="KW-1185">Reference proteome</keyword>
<gene>
    <name evidence="6" type="ORF">DZF97_01665</name>
    <name evidence="7" type="ORF">LIV34_002701</name>
</gene>
<comment type="similarity">
    <text evidence="1">Belongs to the HipA Ser/Thr kinase family.</text>
</comment>
<evidence type="ECO:0000313" key="9">
    <source>
        <dbReference type="Proteomes" id="UP001056208"/>
    </source>
</evidence>
<accession>A0A399QI76</accession>
<reference evidence="6 8" key="1">
    <citation type="submission" date="2018-08" db="EMBL/GenBank/DDBJ databases">
        <title>Genome Sequence of Clavibacter michiganensis Subspecies type strains, and the Atypical Peach-Colored Strains Isolated from Tomato.</title>
        <authorList>
            <person name="Osdaghi E."/>
            <person name="Portier P."/>
            <person name="Briand M."/>
            <person name="Jacques M.-A."/>
        </authorList>
    </citation>
    <scope>NUCLEOTIDE SEQUENCE [LARGE SCALE GENOMIC DNA]</scope>
    <source>
        <strain evidence="6 8">CFBP 7577</strain>
    </source>
</reference>
<dbReference type="EMBL" id="CP086345">
    <property type="protein sequence ID" value="UQB04823.1"/>
    <property type="molecule type" value="Genomic_DNA"/>
</dbReference>
<evidence type="ECO:0000313" key="6">
    <source>
        <dbReference type="EMBL" id="RIJ18610.1"/>
    </source>
</evidence>
<sequence length="440" mass="47217">MSEALSVYLDGRFAGRYERTTSGRVGFTYDAAYAERHGATPLSMSLPFGARLPARAVDAYFSGLIPEGADALEQIRRTHGLRTTADAFSVLRHIGRDAPGAVQILPESEEADDDARAQGDVTELSPDELRGLMSDLASGTGTTPATLQGRWSLPGAQRKVALHRLASGAWGIPRDSTPTTHILKPAIPGFAHHDVNEFLTMRAAAGLGLDTARTDVLDLGDGLSVLVSHRYDRIEVDGRWRRLHQEDLCQALSVMPGRKYQDQGGPGIAQAADLFSEFEYPAEAASARARFFDAVVFNVAAWATDAHAKNFSVMLRGNGQQLAPLYDLASYAPYDGGPQAERSAMKVGDEYRLAAIGRHHLQKAARRLQVDADLADARIDAIRDGITDAYAEAVSALADHPTLLAPARAIVDAVHAKAVERGWASARTSIDLGEAGDGPT</sequence>
<feature type="domain" description="HipA N-terminal subdomain 1" evidence="5">
    <location>
        <begin position="5"/>
        <end position="104"/>
    </location>
</feature>
<dbReference type="Proteomes" id="UP001056208">
    <property type="component" value="Chromosome"/>
</dbReference>
<dbReference type="GO" id="GO:0005829">
    <property type="term" value="C:cytosol"/>
    <property type="evidence" value="ECO:0007669"/>
    <property type="project" value="TreeGrafter"/>
</dbReference>
<dbReference type="AlphaFoldDB" id="A0A399QI76"/>
<reference evidence="7" key="2">
    <citation type="submission" date="2021-11" db="EMBL/GenBank/DDBJ databases">
        <authorList>
            <person name="Li G."/>
            <person name="Jia Q."/>
            <person name="Yang F."/>
            <person name="Zhang C."/>
            <person name="Singh A."/>
            <person name="Lorenz A.J."/>
            <person name="Jackson-Ziems T."/>
            <person name="Vidaver A."/>
            <person name="Alfano J.R."/>
        </authorList>
    </citation>
    <scope>NUCLEOTIDE SEQUENCE</scope>
    <source>
        <strain evidence="7">CNK-2</strain>
    </source>
</reference>
<dbReference type="InterPro" id="IPR012893">
    <property type="entry name" value="HipA-like_C"/>
</dbReference>
<dbReference type="Proteomes" id="UP000265361">
    <property type="component" value="Unassembled WGS sequence"/>
</dbReference>
<evidence type="ECO:0000259" key="4">
    <source>
        <dbReference type="Pfam" id="PF07804"/>
    </source>
</evidence>
<keyword evidence="3" id="KW-0418">Kinase</keyword>
<dbReference type="InterPro" id="IPR017508">
    <property type="entry name" value="HipA_N1"/>
</dbReference>
<dbReference type="InterPro" id="IPR052028">
    <property type="entry name" value="HipA_Ser/Thr_kinase"/>
</dbReference>
<evidence type="ECO:0000256" key="3">
    <source>
        <dbReference type="ARBA" id="ARBA00022777"/>
    </source>
</evidence>
<dbReference type="Pfam" id="PF07804">
    <property type="entry name" value="HipA_C"/>
    <property type="match status" value="1"/>
</dbReference>
<dbReference type="PANTHER" id="PTHR37419">
    <property type="entry name" value="SERINE/THREONINE-PROTEIN KINASE TOXIN HIPA"/>
    <property type="match status" value="1"/>
</dbReference>
<organism evidence="6 8">
    <name type="scientific">Clavibacter nebraskensis</name>
    <dbReference type="NCBI Taxonomy" id="31963"/>
    <lineage>
        <taxon>Bacteria</taxon>
        <taxon>Bacillati</taxon>
        <taxon>Actinomycetota</taxon>
        <taxon>Actinomycetes</taxon>
        <taxon>Micrococcales</taxon>
        <taxon>Microbacteriaceae</taxon>
        <taxon>Clavibacter</taxon>
    </lineage>
</organism>
<dbReference type="RefSeq" id="WP_045929316.1">
    <property type="nucleotide sequence ID" value="NZ_CP033722.2"/>
</dbReference>